<proteinExistence type="predicted"/>
<sequence>MSDFFQFDFDSIVWKNQRSLIRRKGESSLWYRALKALLSILSERASRL</sequence>
<evidence type="ECO:0000313" key="1">
    <source>
        <dbReference type="EMBL" id="EMY06286.1"/>
    </source>
</evidence>
<protein>
    <submittedName>
        <fullName evidence="1">Uncharacterized protein</fullName>
    </submittedName>
</protein>
<reference evidence="1 2" key="1">
    <citation type="submission" date="2013-02" db="EMBL/GenBank/DDBJ databases">
        <authorList>
            <person name="Harkins D.M."/>
            <person name="Durkin A.S."/>
            <person name="Brinkac L.M."/>
            <person name="Haft D.H."/>
            <person name="Selengut J.D."/>
            <person name="Sanka R."/>
            <person name="DePew J."/>
            <person name="Purushe J."/>
            <person name="Whelen A.C."/>
            <person name="Vinetz J.M."/>
            <person name="Sutton G.G."/>
            <person name="Nierman W.C."/>
            <person name="Fouts D.E."/>
        </authorList>
    </citation>
    <scope>NUCLEOTIDE SEQUENCE [LARGE SCALE GENOMIC DNA]</scope>
    <source>
        <strain evidence="1 2">2002000626</strain>
    </source>
</reference>
<accession>A0A829DD45</accession>
<evidence type="ECO:0000313" key="2">
    <source>
        <dbReference type="Proteomes" id="UP000012329"/>
    </source>
</evidence>
<feature type="non-terminal residue" evidence="1">
    <location>
        <position position="48"/>
    </location>
</feature>
<gene>
    <name evidence="1" type="ORF">LEP1GSC029_3128</name>
</gene>
<organism evidence="1 2">
    <name type="scientific">Leptospira interrogans str. 2002000626</name>
    <dbReference type="NCBI Taxonomy" id="996803"/>
    <lineage>
        <taxon>Bacteria</taxon>
        <taxon>Pseudomonadati</taxon>
        <taxon>Spirochaetota</taxon>
        <taxon>Spirochaetia</taxon>
        <taxon>Leptospirales</taxon>
        <taxon>Leptospiraceae</taxon>
        <taxon>Leptospira</taxon>
    </lineage>
</organism>
<dbReference type="AlphaFoldDB" id="A0A829DD45"/>
<dbReference type="EMBL" id="AFJL02000046">
    <property type="protein sequence ID" value="EMY06286.1"/>
    <property type="molecule type" value="Genomic_DNA"/>
</dbReference>
<comment type="caution">
    <text evidence="1">The sequence shown here is derived from an EMBL/GenBank/DDBJ whole genome shotgun (WGS) entry which is preliminary data.</text>
</comment>
<name>A0A829DD45_LEPIR</name>
<dbReference type="Proteomes" id="UP000012329">
    <property type="component" value="Unassembled WGS sequence"/>
</dbReference>